<evidence type="ECO:0000259" key="6">
    <source>
        <dbReference type="PROSITE" id="PS50222"/>
    </source>
</evidence>
<dbReference type="CDD" id="cd00051">
    <property type="entry name" value="EFh"/>
    <property type="match status" value="1"/>
</dbReference>
<feature type="repeat" description="WD" evidence="5">
    <location>
        <begin position="1965"/>
        <end position="1993"/>
    </location>
</feature>
<dbReference type="SMART" id="SM00320">
    <property type="entry name" value="WD40"/>
    <property type="match status" value="26"/>
</dbReference>
<dbReference type="GO" id="GO:0005929">
    <property type="term" value="C:cilium"/>
    <property type="evidence" value="ECO:0007669"/>
    <property type="project" value="UniProtKB-ARBA"/>
</dbReference>
<evidence type="ECO:0000256" key="5">
    <source>
        <dbReference type="PROSITE-ProRule" id="PRU00221"/>
    </source>
</evidence>
<dbReference type="EMBL" id="KI913119">
    <property type="protein sequence ID" value="ETV84875.1"/>
    <property type="molecule type" value="Genomic_DNA"/>
</dbReference>
<dbReference type="InterPro" id="IPR011992">
    <property type="entry name" value="EF-hand-dom_pair"/>
</dbReference>
<dbReference type="InterPro" id="IPR011047">
    <property type="entry name" value="Quinoprotein_ADH-like_sf"/>
</dbReference>
<dbReference type="SUPFAM" id="SSF50998">
    <property type="entry name" value="Quinoprotein alcohol dehydrogenase-like"/>
    <property type="match status" value="1"/>
</dbReference>
<dbReference type="PROSITE" id="PS00678">
    <property type="entry name" value="WD_REPEATS_1"/>
    <property type="match status" value="1"/>
</dbReference>
<dbReference type="SMART" id="SM00054">
    <property type="entry name" value="EFh"/>
    <property type="match status" value="2"/>
</dbReference>
<keyword evidence="2 5" id="KW-0853">WD repeat</keyword>
<dbReference type="STRING" id="112090.W4GYR1"/>
<dbReference type="PROSITE" id="PS50082">
    <property type="entry name" value="WD_REPEATS_2"/>
    <property type="match status" value="5"/>
</dbReference>
<dbReference type="OrthoDB" id="47802at2759"/>
<feature type="repeat" description="WD" evidence="5">
    <location>
        <begin position="1156"/>
        <end position="1187"/>
    </location>
</feature>
<dbReference type="Pfam" id="PF23414">
    <property type="entry name" value="Beta-prop_EML_2"/>
    <property type="match status" value="3"/>
</dbReference>
<organism evidence="7">
    <name type="scientific">Aphanomyces astaci</name>
    <name type="common">Crayfish plague agent</name>
    <dbReference type="NCBI Taxonomy" id="112090"/>
    <lineage>
        <taxon>Eukaryota</taxon>
        <taxon>Sar</taxon>
        <taxon>Stramenopiles</taxon>
        <taxon>Oomycota</taxon>
        <taxon>Saprolegniomycetes</taxon>
        <taxon>Saprolegniales</taxon>
        <taxon>Verrucalvaceae</taxon>
        <taxon>Aphanomyces</taxon>
    </lineage>
</organism>
<dbReference type="InterPro" id="IPR002048">
    <property type="entry name" value="EF_hand_dom"/>
</dbReference>
<dbReference type="PROSITE" id="PS00018">
    <property type="entry name" value="EF_HAND_1"/>
    <property type="match status" value="1"/>
</dbReference>
<dbReference type="InterPro" id="IPR055442">
    <property type="entry name" value="Beta-prop_EML-like_2nd"/>
</dbReference>
<sequence>MGMLLGKHRYNSDESVELLRETKYFSQWTLADVRELHARFQKTWGFAITESQLESLILLKQPEAVSSKEIFAVLDATRDGKQDGRIDGLEFIGGLTIVCQGTFEDRARFAFEVFDFNLNGSLSPIELALLMKSCYSGITVLTGGRIALVPSIPTFVEVAQQAFSRFDKDQTDALNYDEFVTWARSNRDFMIYMEAFRMISETAKERVPEAEWLQEASDDDSDIELECVLPAVLAPSSSITPSPSPNQYEFEPWMLAEPSRAPAVAPPPRLPPVNLSLEWVYGYRAHDTRNNVRYTATGDIVYTVSRHAIVYNSSRHEQRYYQGHRNEILCLAMSPSGDKVATGDVGADCAIHVWHPVTMECLALLSQFHDTGIALLTFSNRNDLRLVSVGLDENHRIAVWDWSAKTVLASGIGSTQKALAVALHDNGSELVVAGDKSLEFFTVEHRILKKERASLGTKGLLQGFLSVVFFQQYVIVGTSLGQLYQFQGKQLVRTAQAHPEKESVNCLFMCMGSFFSGGKDGTIRQWDTTLQSIGHTVDLSTLNLNMHDYRIASLCYRSGGVHGGYLLVGTRSSVIIQVEEATNVVHRITAFHQTQRCTGLSTTNKRAEFVTCGDDRKIRRWSLRKRQQVHSLALLQLPPGRCIEYSTDAEWIAMGCTDGTIVLVDHALTAMHLNFRHAFKEIVAIKFALGDRLLAASCANGVIYLYRVDVSSGRVQLSRHALLKPMPNEVATAASTLDFSVDGRYLQSQHGPTLRFWDVLCASRVFVMQKIRDATWHSWKSTIGHSIQALHGVQDQVASVSVNHRHNLVAVVTHDGYVGVSTYPAVTAQTLQKQVLGHGRSPSQGLGRGMVHCGFTRHDSVLITAGSHDRCVCQWKLTRETVDEQPKPLRELSEASRMDMSMHTTTPASRLPNTALSTLLTPSYYQPNPAYKAEAPDLDLELVWVHGINVTEGSAKLGVTDAGEVVYAAATIGVLFDYSTRKQRHYQHHKKSITSVAVHPSGKVAATGSSIEISFWNTTTLETLGVLPVSAPVTLLAFKHSGELVVAVLSDAVHTVVCILWKEGHVVATAQNTLDQVLACSFTNNDASFATCGVDHVMFWTVVNNHYLRSQRGIFGRIAIIQTLTCVASVGDLKTITGAQDGALIVWDDHHACQLITAHAAAVTCAVYQPSLKHVVTASADGAIFVWLCQPSHRKDYLVMLGRWQPVGAPTSILGLAAKEDLTFAVTDECTMLELAPSCFEWLNTSMAPKPTQPQILMQWHGQSSGTVSGLTCHPTLDIIATSGTDKSLRVWDLQTHLQVKYKTLPAPAKALAYSKTQDDKARFHLAIALTTGSLVIVHDTTLDDVTSIECCKQACVDIKYSPCGKLLALACTDASIYVYAIKDNLTYALHAKCEPKGTMSRHPITHLDFNFDSTILRSNALELQCAFWDVSTGQHLEHSVSARETHWHTCTCPSTWSLLGANIDGTVGLSCADRVHSDEHVVGTAKFSSILPVVAVGDMDGHIQLIWYPCVEPSASKLYGGHASPIHCIRFTRHNRFLVSVGTYDRTLLVWATDYVSEANERRQAQAASPPAAPVTVHHTAANSTKVHLADERLLAKDDIDKDFEGGKGDEFMAVKPWVGAIREPTNWTSKPDDNEAPLSSLELSFVYGYRGFDTRNNLSFGAGANTIIYHAAALGIVYDKQHHRQIFHYGHTDDIMCLAVHPEGHLVASGERGRTPKVILWDANSGSSLCVLSGFHKRGVSHVAFNTKGDLLATHGMDDDHSIAIYNLQGKLVAKATASKQSILGIAFMDKDGISVGEKSVLFWSVSQSNVSVKKGSFGKGDSRSTVLCAVFVLGEAVTGQADGSLYQWKGRNCIALVKGHEGAVNCLCYDVTTKSLLSGGKDGVIKFWGASFEVLMQFDLKSASGGGGSIRSLSIDNGKVLFGTQACEICEVDVTDLRKPAVPMRTFIEGHGGGELWGLGAHPEKQQIVTAGDDGIVRLWDAPNRSCLAKLPLHKKCRAVGLSPDGNHIAVGAMDGSVTILKGGLEGVVVELRVSIKAISVVKYSFDGKTLAVGSHDQRIYLYTAPAYSKRCVLRGHSSYITHLDFTLDTHYLQSNCGAYELLFWDVASGKQVTSANTLRDVKWHTWTCTLGWPVQGIWPERADGTDINGACRSNSHKSLMTVDDSGHVNLFRYPCVQPKSKSRQYLGHSSHVTDCTFTKGDMFAVSLGGGDNAIFQFKYIEK</sequence>
<dbReference type="Pfam" id="PF03451">
    <property type="entry name" value="HELP"/>
    <property type="match status" value="2"/>
</dbReference>
<dbReference type="FunFam" id="2.130.10.10:FF:000320">
    <property type="entry name" value="echinoderm microtubule-associated protein-like 6"/>
    <property type="match status" value="1"/>
</dbReference>
<evidence type="ECO:0000256" key="2">
    <source>
        <dbReference type="ARBA" id="ARBA00022574"/>
    </source>
</evidence>
<feature type="repeat" description="WD" evidence="5">
    <location>
        <begin position="2077"/>
        <end position="2118"/>
    </location>
</feature>
<dbReference type="RefSeq" id="XP_009826567.1">
    <property type="nucleotide sequence ID" value="XM_009828265.1"/>
</dbReference>
<name>W4GYR1_APHAT</name>
<dbReference type="InterPro" id="IPR015943">
    <property type="entry name" value="WD40/YVTN_repeat-like_dom_sf"/>
</dbReference>
<dbReference type="InterPro" id="IPR019775">
    <property type="entry name" value="WD40_repeat_CS"/>
</dbReference>
<accession>W4GYR1</accession>
<feature type="domain" description="EF-hand" evidence="6">
    <location>
        <begin position="102"/>
        <end position="137"/>
    </location>
</feature>
<feature type="repeat" description="WD" evidence="5">
    <location>
        <begin position="1860"/>
        <end position="1891"/>
    </location>
</feature>
<protein>
    <recommendedName>
        <fullName evidence="6">EF-hand domain-containing protein</fullName>
    </recommendedName>
</protein>
<dbReference type="InterPro" id="IPR018247">
    <property type="entry name" value="EF_Hand_1_Ca_BS"/>
</dbReference>
<dbReference type="PROSITE" id="PS50294">
    <property type="entry name" value="WD_REPEATS_REGION"/>
    <property type="match status" value="2"/>
</dbReference>
<reference evidence="7" key="1">
    <citation type="submission" date="2013-12" db="EMBL/GenBank/DDBJ databases">
        <title>The Genome Sequence of Aphanomyces astaci APO3.</title>
        <authorList>
            <consortium name="The Broad Institute Genomics Platform"/>
            <person name="Russ C."/>
            <person name="Tyler B."/>
            <person name="van West P."/>
            <person name="Dieguez-Uribeondo J."/>
            <person name="Young S.K."/>
            <person name="Zeng Q."/>
            <person name="Gargeya S."/>
            <person name="Fitzgerald M."/>
            <person name="Abouelleil A."/>
            <person name="Alvarado L."/>
            <person name="Chapman S.B."/>
            <person name="Gainer-Dewar J."/>
            <person name="Goldberg J."/>
            <person name="Griggs A."/>
            <person name="Gujja S."/>
            <person name="Hansen M."/>
            <person name="Howarth C."/>
            <person name="Imamovic A."/>
            <person name="Ireland A."/>
            <person name="Larimer J."/>
            <person name="McCowan C."/>
            <person name="Murphy C."/>
            <person name="Pearson M."/>
            <person name="Poon T.W."/>
            <person name="Priest M."/>
            <person name="Roberts A."/>
            <person name="Saif S."/>
            <person name="Shea T."/>
            <person name="Sykes S."/>
            <person name="Wortman J."/>
            <person name="Nusbaum C."/>
            <person name="Birren B."/>
        </authorList>
    </citation>
    <scope>NUCLEOTIDE SEQUENCE [LARGE SCALE GENOMIC DNA]</scope>
    <source>
        <strain evidence="7">APO3</strain>
    </source>
</reference>
<dbReference type="InterPro" id="IPR055439">
    <property type="entry name" value="Beta-prop_EML_1st"/>
</dbReference>
<dbReference type="PROSITE" id="PS50222">
    <property type="entry name" value="EF_HAND_2"/>
    <property type="match status" value="2"/>
</dbReference>
<evidence type="ECO:0000256" key="4">
    <source>
        <dbReference type="ARBA" id="ARBA00022837"/>
    </source>
</evidence>
<dbReference type="InterPro" id="IPR001680">
    <property type="entry name" value="WD40_rpt"/>
</dbReference>
<dbReference type="SUPFAM" id="SSF50978">
    <property type="entry name" value="WD40 repeat-like"/>
    <property type="match status" value="5"/>
</dbReference>
<evidence type="ECO:0000256" key="3">
    <source>
        <dbReference type="ARBA" id="ARBA00022737"/>
    </source>
</evidence>
<proteinExistence type="inferred from homology"/>
<dbReference type="GO" id="GO:0008017">
    <property type="term" value="F:microtubule binding"/>
    <property type="evidence" value="ECO:0007669"/>
    <property type="project" value="TreeGrafter"/>
</dbReference>
<dbReference type="PANTHER" id="PTHR13720:SF33">
    <property type="entry name" value="HELP DOMAIN-CONTAINING PROTEIN"/>
    <property type="match status" value="1"/>
</dbReference>
<evidence type="ECO:0000256" key="1">
    <source>
        <dbReference type="ARBA" id="ARBA00006489"/>
    </source>
</evidence>
<feature type="repeat" description="WD" evidence="5">
    <location>
        <begin position="1261"/>
        <end position="1302"/>
    </location>
</feature>
<feature type="domain" description="EF-hand" evidence="6">
    <location>
        <begin position="154"/>
        <end position="189"/>
    </location>
</feature>
<keyword evidence="3" id="KW-0677">Repeat</keyword>
<dbReference type="GO" id="GO:0005509">
    <property type="term" value="F:calcium ion binding"/>
    <property type="evidence" value="ECO:0007669"/>
    <property type="project" value="InterPro"/>
</dbReference>
<gene>
    <name evidence="7" type="ORF">H257_03942</name>
</gene>
<dbReference type="GeneID" id="20805938"/>
<dbReference type="Gene3D" id="1.10.238.10">
    <property type="entry name" value="EF-hand"/>
    <property type="match status" value="1"/>
</dbReference>
<dbReference type="InterPro" id="IPR036322">
    <property type="entry name" value="WD40_repeat_dom_sf"/>
</dbReference>
<dbReference type="PANTHER" id="PTHR13720">
    <property type="entry name" value="WD-40 REPEAT PROTEIN"/>
    <property type="match status" value="1"/>
</dbReference>
<dbReference type="InterPro" id="IPR050630">
    <property type="entry name" value="WD_repeat_EMAP"/>
</dbReference>
<evidence type="ECO:0000313" key="7">
    <source>
        <dbReference type="EMBL" id="ETV84875.1"/>
    </source>
</evidence>
<comment type="similarity">
    <text evidence="1">Belongs to the WD repeat EMAP family.</text>
</comment>
<keyword evidence="4" id="KW-0106">Calcium</keyword>
<dbReference type="Gene3D" id="2.130.10.10">
    <property type="entry name" value="YVTN repeat-like/Quinoprotein amine dehydrogenase"/>
    <property type="match status" value="6"/>
</dbReference>
<dbReference type="VEuPathDB" id="FungiDB:H257_03942"/>
<dbReference type="Pfam" id="PF23409">
    <property type="entry name" value="Beta-prop_EML"/>
    <property type="match status" value="3"/>
</dbReference>
<dbReference type="InterPro" id="IPR005108">
    <property type="entry name" value="HELP"/>
</dbReference>
<dbReference type="SUPFAM" id="SSF47473">
    <property type="entry name" value="EF-hand"/>
    <property type="match status" value="1"/>
</dbReference>